<dbReference type="EMBL" id="BPLQ01003280">
    <property type="protein sequence ID" value="GIX99256.1"/>
    <property type="molecule type" value="Genomic_DNA"/>
</dbReference>
<keyword evidence="1" id="KW-0175">Coiled coil</keyword>
<evidence type="ECO:0000313" key="4">
    <source>
        <dbReference type="Proteomes" id="UP001054837"/>
    </source>
</evidence>
<name>A0AAV4PQC2_9ARAC</name>
<feature type="compositionally biased region" description="Polar residues" evidence="2">
    <location>
        <begin position="161"/>
        <end position="173"/>
    </location>
</feature>
<evidence type="ECO:0000313" key="3">
    <source>
        <dbReference type="EMBL" id="GIX99256.1"/>
    </source>
</evidence>
<feature type="compositionally biased region" description="Basic residues" evidence="2">
    <location>
        <begin position="127"/>
        <end position="144"/>
    </location>
</feature>
<feature type="coiled-coil region" evidence="1">
    <location>
        <begin position="16"/>
        <end position="100"/>
    </location>
</feature>
<dbReference type="AlphaFoldDB" id="A0AAV4PQC2"/>
<evidence type="ECO:0008006" key="5">
    <source>
        <dbReference type="Google" id="ProtNLM"/>
    </source>
</evidence>
<feature type="region of interest" description="Disordered" evidence="2">
    <location>
        <begin position="127"/>
        <end position="173"/>
    </location>
</feature>
<reference evidence="3 4" key="1">
    <citation type="submission" date="2021-06" db="EMBL/GenBank/DDBJ databases">
        <title>Caerostris darwini draft genome.</title>
        <authorList>
            <person name="Kono N."/>
            <person name="Arakawa K."/>
        </authorList>
    </citation>
    <scope>NUCLEOTIDE SEQUENCE [LARGE SCALE GENOMIC DNA]</scope>
</reference>
<keyword evidence="4" id="KW-1185">Reference proteome</keyword>
<accession>A0AAV4PQC2</accession>
<organism evidence="3 4">
    <name type="scientific">Caerostris darwini</name>
    <dbReference type="NCBI Taxonomy" id="1538125"/>
    <lineage>
        <taxon>Eukaryota</taxon>
        <taxon>Metazoa</taxon>
        <taxon>Ecdysozoa</taxon>
        <taxon>Arthropoda</taxon>
        <taxon>Chelicerata</taxon>
        <taxon>Arachnida</taxon>
        <taxon>Araneae</taxon>
        <taxon>Araneomorphae</taxon>
        <taxon>Entelegynae</taxon>
        <taxon>Araneoidea</taxon>
        <taxon>Araneidae</taxon>
        <taxon>Caerostris</taxon>
    </lineage>
</organism>
<gene>
    <name evidence="3" type="primary">AVEN_115934_1</name>
    <name evidence="3" type="ORF">CDAR_447471</name>
</gene>
<evidence type="ECO:0000256" key="1">
    <source>
        <dbReference type="SAM" id="Coils"/>
    </source>
</evidence>
<comment type="caution">
    <text evidence="3">The sequence shown here is derived from an EMBL/GenBank/DDBJ whole genome shotgun (WGS) entry which is preliminary data.</text>
</comment>
<sequence length="204" mass="23155">MFANRTVNPSPNRTSIKEANDHLQLLHERVMELESTTQEQSEALKKKEELLQATIRDITDLKNSEIQDLATLIDQLRDRVKKLENLLLEKDHQIELLTHRCSLADDVASYTPAVEKLLSAMKKLPYKVSKHSSTKPRSRSIRSHSQKDKKPSAENSHTHDGLTNSVDGHASVPNQSFADLRIGRSFNINSNFSLSEDDEQSEML</sequence>
<feature type="compositionally biased region" description="Basic and acidic residues" evidence="2">
    <location>
        <begin position="145"/>
        <end position="160"/>
    </location>
</feature>
<protein>
    <recommendedName>
        <fullName evidence="5">Vimentin-type intermediate filament-associated coiled-coil protein</fullName>
    </recommendedName>
</protein>
<evidence type="ECO:0000256" key="2">
    <source>
        <dbReference type="SAM" id="MobiDB-lite"/>
    </source>
</evidence>
<dbReference type="Proteomes" id="UP001054837">
    <property type="component" value="Unassembled WGS sequence"/>
</dbReference>
<proteinExistence type="predicted"/>